<comment type="caution">
    <text evidence="2">The sequence shown here is derived from an EMBL/GenBank/DDBJ whole genome shotgun (WGS) entry which is preliminary data.</text>
</comment>
<sequence length="515" mass="58395">MSYSCNTTPNPSLKSTFEERKGLLSNFDVEDDGRPPRYGDEEYLGFQERAPFHKLIFVRIISVFVALTLGTAFFLPMSRSRCGEMAGRSMGSSALLSNGTHEFKRTVLIVSVDGLRADYLDRGFTPHLLDISKQGLRAKSMRPVFPVSIPLNHWSLMTGLYAESHGIVANSFWDPVSEQEFNPYNTRAGSLQPFWWLGEPMWETAGKAGMITANLMWPGPPVTRTGSKPTYLGTFEETVPLSEKLDQILGWIDLPLEVRPQFISVYEPSVDIAGHNTGPHSRLVNDTLKTVDLFAKNLQDALKSRNLTEIVDVIFVSDHGMADTSHPEWIYIDDYLGKQALDFIEHEDGWPSMGLRFSPEANTTAYLEVLLEAAKNNREKFDVYTQETMPKRYHYSHTPRIAPIYIIPKYGYALTTSVRGKSGMTKGNHGYDNRDYRMQAIFIAHGPFSSAVKALHHQSCMQNENEGWHSTLDDAYIMDPFQNVEVYNLVMRLLGVPKNLWARTNGTDGFWDRYF</sequence>
<dbReference type="OrthoDB" id="415411at2759"/>
<feature type="transmembrane region" description="Helical" evidence="1">
    <location>
        <begin position="56"/>
        <end position="75"/>
    </location>
</feature>
<evidence type="ECO:0000313" key="2">
    <source>
        <dbReference type="EMBL" id="KAF9783199.1"/>
    </source>
</evidence>
<dbReference type="InterPro" id="IPR002591">
    <property type="entry name" value="Phosphodiest/P_Trfase"/>
</dbReference>
<proteinExistence type="predicted"/>
<dbReference type="Proteomes" id="UP000736335">
    <property type="component" value="Unassembled WGS sequence"/>
</dbReference>
<accession>A0A9P6L594</accession>
<dbReference type="GO" id="GO:0017111">
    <property type="term" value="F:ribonucleoside triphosphate phosphatase activity"/>
    <property type="evidence" value="ECO:0007669"/>
    <property type="project" value="TreeGrafter"/>
</dbReference>
<dbReference type="Gene3D" id="3.40.720.10">
    <property type="entry name" value="Alkaline Phosphatase, subunit A"/>
    <property type="match status" value="1"/>
</dbReference>
<keyword evidence="1" id="KW-1133">Transmembrane helix</keyword>
<protein>
    <submittedName>
        <fullName evidence="2">Phosphodiest-domain-containing protein</fullName>
    </submittedName>
</protein>
<dbReference type="CDD" id="cd16018">
    <property type="entry name" value="Enpp"/>
    <property type="match status" value="1"/>
</dbReference>
<keyword evidence="1" id="KW-0472">Membrane</keyword>
<organism evidence="2 3">
    <name type="scientific">Thelephora terrestris</name>
    <dbReference type="NCBI Taxonomy" id="56493"/>
    <lineage>
        <taxon>Eukaryota</taxon>
        <taxon>Fungi</taxon>
        <taxon>Dikarya</taxon>
        <taxon>Basidiomycota</taxon>
        <taxon>Agaricomycotina</taxon>
        <taxon>Agaricomycetes</taxon>
        <taxon>Thelephorales</taxon>
        <taxon>Thelephoraceae</taxon>
        <taxon>Thelephora</taxon>
    </lineage>
</organism>
<dbReference type="PANTHER" id="PTHR10151:SF120">
    <property type="entry name" value="BIS(5'-ADENOSYL)-TRIPHOSPHATASE"/>
    <property type="match status" value="1"/>
</dbReference>
<reference evidence="2" key="2">
    <citation type="submission" date="2020-11" db="EMBL/GenBank/DDBJ databases">
        <authorList>
            <consortium name="DOE Joint Genome Institute"/>
            <person name="Kuo A."/>
            <person name="Miyauchi S."/>
            <person name="Kiss E."/>
            <person name="Drula E."/>
            <person name="Kohler A."/>
            <person name="Sanchez-Garcia M."/>
            <person name="Andreopoulos B."/>
            <person name="Barry K.W."/>
            <person name="Bonito G."/>
            <person name="Buee M."/>
            <person name="Carver A."/>
            <person name="Chen C."/>
            <person name="Cichocki N."/>
            <person name="Clum A."/>
            <person name="Culley D."/>
            <person name="Crous P.W."/>
            <person name="Fauchery L."/>
            <person name="Girlanda M."/>
            <person name="Hayes R."/>
            <person name="Keri Z."/>
            <person name="Labutti K."/>
            <person name="Lipzen A."/>
            <person name="Lombard V."/>
            <person name="Magnuson J."/>
            <person name="Maillard F."/>
            <person name="Morin E."/>
            <person name="Murat C."/>
            <person name="Nolan M."/>
            <person name="Ohm R."/>
            <person name="Pangilinan J."/>
            <person name="Pereira M."/>
            <person name="Perotto S."/>
            <person name="Peter M."/>
            <person name="Riley R."/>
            <person name="Sitrit Y."/>
            <person name="Stielow B."/>
            <person name="Szollosi G."/>
            <person name="Zifcakova L."/>
            <person name="Stursova M."/>
            <person name="Spatafora J.W."/>
            <person name="Tedersoo L."/>
            <person name="Vaario L.-M."/>
            <person name="Yamada A."/>
            <person name="Yan M."/>
            <person name="Wang P."/>
            <person name="Xu J."/>
            <person name="Bruns T."/>
            <person name="Baldrian P."/>
            <person name="Vilgalys R."/>
            <person name="Henrissat B."/>
            <person name="Grigoriev I.V."/>
            <person name="Hibbett D."/>
            <person name="Nagy L.G."/>
            <person name="Martin F.M."/>
        </authorList>
    </citation>
    <scope>NUCLEOTIDE SEQUENCE</scope>
    <source>
        <strain evidence="2">UH-Tt-Lm1</strain>
    </source>
</reference>
<gene>
    <name evidence="2" type="ORF">BJ322DRAFT_1008255</name>
</gene>
<dbReference type="GO" id="GO:0009141">
    <property type="term" value="P:nucleoside triphosphate metabolic process"/>
    <property type="evidence" value="ECO:0007669"/>
    <property type="project" value="TreeGrafter"/>
</dbReference>
<keyword evidence="3" id="KW-1185">Reference proteome</keyword>
<reference evidence="2" key="1">
    <citation type="journal article" date="2020" name="Nat. Commun.">
        <title>Large-scale genome sequencing of mycorrhizal fungi provides insights into the early evolution of symbiotic traits.</title>
        <authorList>
            <person name="Miyauchi S."/>
            <person name="Kiss E."/>
            <person name="Kuo A."/>
            <person name="Drula E."/>
            <person name="Kohler A."/>
            <person name="Sanchez-Garcia M."/>
            <person name="Morin E."/>
            <person name="Andreopoulos B."/>
            <person name="Barry K.W."/>
            <person name="Bonito G."/>
            <person name="Buee M."/>
            <person name="Carver A."/>
            <person name="Chen C."/>
            <person name="Cichocki N."/>
            <person name="Clum A."/>
            <person name="Culley D."/>
            <person name="Crous P.W."/>
            <person name="Fauchery L."/>
            <person name="Girlanda M."/>
            <person name="Hayes R.D."/>
            <person name="Keri Z."/>
            <person name="LaButti K."/>
            <person name="Lipzen A."/>
            <person name="Lombard V."/>
            <person name="Magnuson J."/>
            <person name="Maillard F."/>
            <person name="Murat C."/>
            <person name="Nolan M."/>
            <person name="Ohm R.A."/>
            <person name="Pangilinan J."/>
            <person name="Pereira M.F."/>
            <person name="Perotto S."/>
            <person name="Peter M."/>
            <person name="Pfister S."/>
            <person name="Riley R."/>
            <person name="Sitrit Y."/>
            <person name="Stielow J.B."/>
            <person name="Szollosi G."/>
            <person name="Zifcakova L."/>
            <person name="Stursova M."/>
            <person name="Spatafora J.W."/>
            <person name="Tedersoo L."/>
            <person name="Vaario L.M."/>
            <person name="Yamada A."/>
            <person name="Yan M."/>
            <person name="Wang P."/>
            <person name="Xu J."/>
            <person name="Bruns T."/>
            <person name="Baldrian P."/>
            <person name="Vilgalys R."/>
            <person name="Dunand C."/>
            <person name="Henrissat B."/>
            <person name="Grigoriev I.V."/>
            <person name="Hibbett D."/>
            <person name="Nagy L.G."/>
            <person name="Martin F.M."/>
        </authorList>
    </citation>
    <scope>NUCLEOTIDE SEQUENCE</scope>
    <source>
        <strain evidence="2">UH-Tt-Lm1</strain>
    </source>
</reference>
<dbReference type="AlphaFoldDB" id="A0A9P6L594"/>
<dbReference type="EMBL" id="WIUZ02000010">
    <property type="protein sequence ID" value="KAF9783199.1"/>
    <property type="molecule type" value="Genomic_DNA"/>
</dbReference>
<dbReference type="PANTHER" id="PTHR10151">
    <property type="entry name" value="ECTONUCLEOTIDE PYROPHOSPHATASE/PHOSPHODIESTERASE"/>
    <property type="match status" value="1"/>
</dbReference>
<name>A0A9P6L594_9AGAM</name>
<dbReference type="SUPFAM" id="SSF53649">
    <property type="entry name" value="Alkaline phosphatase-like"/>
    <property type="match status" value="1"/>
</dbReference>
<evidence type="ECO:0000313" key="3">
    <source>
        <dbReference type="Proteomes" id="UP000736335"/>
    </source>
</evidence>
<keyword evidence="1" id="KW-0812">Transmembrane</keyword>
<dbReference type="InterPro" id="IPR017850">
    <property type="entry name" value="Alkaline_phosphatase_core_sf"/>
</dbReference>
<dbReference type="Pfam" id="PF01663">
    <property type="entry name" value="Phosphodiest"/>
    <property type="match status" value="1"/>
</dbReference>
<dbReference type="GO" id="GO:0047429">
    <property type="term" value="F:nucleoside triphosphate diphosphatase activity"/>
    <property type="evidence" value="ECO:0007669"/>
    <property type="project" value="TreeGrafter"/>
</dbReference>
<evidence type="ECO:0000256" key="1">
    <source>
        <dbReference type="SAM" id="Phobius"/>
    </source>
</evidence>